<feature type="disulfide bond" evidence="20">
    <location>
        <begin position="855"/>
        <end position="872"/>
    </location>
</feature>
<keyword evidence="4" id="KW-0217">Developmental protein</keyword>
<dbReference type="PROSITE" id="PS51465">
    <property type="entry name" value="KAZAL_2"/>
    <property type="match status" value="9"/>
</dbReference>
<dbReference type="InterPro" id="IPR003884">
    <property type="entry name" value="FacI_MAC"/>
</dbReference>
<evidence type="ECO:0000256" key="22">
    <source>
        <dbReference type="SAM" id="SignalP"/>
    </source>
</evidence>
<dbReference type="PROSITE" id="PS50025">
    <property type="entry name" value="LAM_G_DOMAIN"/>
    <property type="match status" value="3"/>
</dbReference>
<feature type="compositionally biased region" description="Low complexity" evidence="21">
    <location>
        <begin position="1212"/>
        <end position="1231"/>
    </location>
</feature>
<dbReference type="InterPro" id="IPR002049">
    <property type="entry name" value="LE_dom"/>
</dbReference>
<dbReference type="PROSITE" id="PS50027">
    <property type="entry name" value="EGF_LAM_2"/>
    <property type="match status" value="2"/>
</dbReference>
<evidence type="ECO:0000256" key="15">
    <source>
        <dbReference type="ARBA" id="ARBA00023207"/>
    </source>
</evidence>
<dbReference type="GO" id="GO:0050808">
    <property type="term" value="P:synapse organization"/>
    <property type="evidence" value="ECO:0007669"/>
    <property type="project" value="UniProtKB-ARBA"/>
</dbReference>
<dbReference type="SMART" id="SM00280">
    <property type="entry name" value="KAZAL"/>
    <property type="match status" value="9"/>
</dbReference>
<dbReference type="InterPro" id="IPR008993">
    <property type="entry name" value="TIMP-like_OB-fold"/>
</dbReference>
<feature type="disulfide bond" evidence="18">
    <location>
        <begin position="1301"/>
        <end position="1310"/>
    </location>
</feature>
<dbReference type="Gene3D" id="2.40.50.120">
    <property type="match status" value="1"/>
</dbReference>
<dbReference type="InterPro" id="IPR000082">
    <property type="entry name" value="SEA_dom"/>
</dbReference>
<sequence>AFLEKESCPLSPLLLSFSLSLSVHSLLPAPARCPERKLEEREEEANIVLTGTVEEIMNMDPVHNTYSCKVRVWRYLKGKTMVNGEVLLDGGNKVMIGGFGDPGICDNQVATGDTRIFFVNLAPEYMWPAHKNELMLNSSLMRITLRNLEEVELCVEDKPGHITHQPPPPDGCRGKLCGFGAVCERDPADPSKGDCLCKKVPCPSVVAPVCGSDSSTYTNECELEKAQCSMQRRIKVMRKGPCALKDPCNDVTCSYGSTCIQSSDGLSAKCMCPLSCERVPKQVVCGSDGLDYPSECELNMKACSTQKNIRLQHSGSCDPCRDIQSGLNFTCLVNAQTRKMETSAPPDSCPPGAEPLCASDGRSYSSECQMQRTAVLKERHLKKVHSGPCQPQEECKEECRFSAVCLLENGRARCSCDPIHCDGTYKPLCGKDGHTYPNDCERRNAECRTQTHIPVKQQGTCDLNAPSPCLKKICDFGGTCVVKNGEAVCECPDACPQSQDPVCGNDGHTYSSQCHMRAMGCALQKHISIQHKGPCDKACTNCSFGAICDAQTGRCVCPTECVGSRQPVCGSDGTTYPNECMLNVKACTKQLELRVVAQGECKNCGGAVCSWGAHCVQNKCECPQCVGEPVKRVCGSDGNTYSSLCELRHASCTLKKTITVAEPDMCDEECGSGGSGSGVEACEQERCRKYGGSWDEDTEDDRCVCDFTCQNVPRNQVCGSDGQTYDSECELKKTRCEKASAAGRGLMKCGRSPSLAPRKCKPVSGLITPLHCSETVYGCCEDGKTAALGVELAGCPSKCHCNHYGSYGGTCDPTSGQCSCKPGVGGLRCDRCEPGFWNFRGIVTENTSGCTPCNCDSVGSVRDDCEQMTGLCSCKTGVKGMKCDVCSDGSKMPANGASAPKSCTELKCLFGASCVEENGQAHCECPSPDCDQKNKTKVCGSDGVTYADQCQLRTIACRQDKEIIVKHLGQCTGETVHSASQFNTSTHTRQMIEIAHSQLSDASINTIYIAIRTCNLTCGTSFFHFCLRPVPVRLLIKELIPIQIKMSHLPCLLAGPTVAVTTTPTGEVRSSCDNTPFGCCPDGRTTAQSLEGTNCPSTMRFNGYLHLDQVEGQEVFYTPEMDDPKSELFGETARSIESALNELFRKSGVQKDFQSVRVRNLAPSNSIMAIIEAHFDPDTRFTVEDIEASLLKQLKTSKGTGIMVKQPEEDVTTTTMASTMPPTTAPITTHRPATTRRPFTTRRTTTAAPVITTTTQPPTTTTHLRTRPVPQHTKPAGPCDSQPCGHGGTCEEIRDDFSCTCPAGRGGAVCEKSESVYDEQHQCSGFGTQFDTGSGICSVVSRVQIKPGQWHHLVVNRNRRNAALSVDNEPPVEGQSPTGTDGLNLETHLYIGGVPEDMVQDVKERTSVSAGLVGCIRQLDVNNMVYNLQENGGNVLFGTAVGECGNNPCSPNPCKNGASCHTKGAEMFHCKCVNGFSGPTCADSHNPCEPNPCHPSSQCAILPEGGYKCECPMGREGKHCRKVSEKKGAYIPYFDGESYLELKGLHLYNHDLKQKVSMTVVLLANDSNGMIFYNGQKTDGKGDFISLALIGGILEFRYDLGKGPAVIRSKEKIKLNVWNTVNLERAQRKGEINVNGKDPVRGESPVRGLGHNDLNLKESLYVGGAPDFSKVARAASLKSGFKGAIQKVKITVMGTQILKPENALHSSDVSMYSHHPCSGDVCHNGGECVPMLDSYECVCPYGFTGAQCQHGESTYEKAAGESEAIAFDGRTFIEYHNGVTKSEKALLVNKFELSIKTEATHGLILWSGKGVERSDYIALAIVDGRVQMTYDLGSKPVVLRSTVRVNTNRWIRIKASRALRDGSLQVGNEAAVTGSSPLAATQLDTDGALWLGGLEELSVARRLPKAYSTGFMGCVKDVIVDGVDLHLVEDALNSPKILHCSAK</sequence>
<evidence type="ECO:0000259" key="23">
    <source>
        <dbReference type="PROSITE" id="PS50024"/>
    </source>
</evidence>
<dbReference type="PROSITE" id="PS51121">
    <property type="entry name" value="NTA"/>
    <property type="match status" value="1"/>
</dbReference>
<feature type="domain" description="Kazal-like" evidence="28">
    <location>
        <begin position="924"/>
        <end position="973"/>
    </location>
</feature>
<feature type="disulfide bond" evidence="20">
    <location>
        <begin position="820"/>
        <end position="829"/>
    </location>
</feature>
<dbReference type="FunFam" id="3.30.60.30:FF:000008">
    <property type="entry name" value="Transmembrane agrin"/>
    <property type="match status" value="1"/>
</dbReference>
<feature type="domain" description="SEA" evidence="23">
    <location>
        <begin position="1097"/>
        <end position="1222"/>
    </location>
</feature>
<feature type="domain" description="Kazal-like" evidence="28">
    <location>
        <begin position="621"/>
        <end position="672"/>
    </location>
</feature>
<dbReference type="CDD" id="cd00104">
    <property type="entry name" value="KAZAL_FS"/>
    <property type="match status" value="9"/>
</dbReference>
<feature type="domain" description="EGF-like" evidence="25">
    <location>
        <begin position="1484"/>
        <end position="1521"/>
    </location>
</feature>
<dbReference type="PROSITE" id="PS50024">
    <property type="entry name" value="SEA"/>
    <property type="match status" value="1"/>
</dbReference>
<dbReference type="InterPro" id="IPR001791">
    <property type="entry name" value="Laminin_G"/>
</dbReference>
<dbReference type="SMART" id="SM00180">
    <property type="entry name" value="EGF_Lam"/>
    <property type="match status" value="2"/>
</dbReference>
<name>A0A8B9H4I1_ASTMX</name>
<dbReference type="FunFam" id="2.10.25.10:FF:000134">
    <property type="entry name" value="Transmembrane agrin"/>
    <property type="match status" value="1"/>
</dbReference>
<dbReference type="PROSITE" id="PS50026">
    <property type="entry name" value="EGF_3"/>
    <property type="match status" value="4"/>
</dbReference>
<dbReference type="InterPro" id="IPR001881">
    <property type="entry name" value="EGF-like_Ca-bd_dom"/>
</dbReference>
<dbReference type="FunFam" id="3.30.60.30:FF:000018">
    <property type="entry name" value="Transmembrane agrin"/>
    <property type="match status" value="1"/>
</dbReference>
<feature type="domain" description="EGF-like" evidence="25">
    <location>
        <begin position="1445"/>
        <end position="1482"/>
    </location>
</feature>
<dbReference type="Ensembl" id="ENSAMXT00005007876.1">
    <property type="protein sequence ID" value="ENSAMXP00005006963.1"/>
    <property type="gene ID" value="ENSAMXG00005003574.1"/>
</dbReference>
<evidence type="ECO:0000256" key="21">
    <source>
        <dbReference type="SAM" id="MobiDB-lite"/>
    </source>
</evidence>
<proteinExistence type="predicted"/>
<evidence type="ECO:0000313" key="29">
    <source>
        <dbReference type="Ensembl" id="ENSAMXP00005006963.1"/>
    </source>
</evidence>
<feature type="chain" id="PRO_5034305406" description="Agrin" evidence="22">
    <location>
        <begin position="26"/>
        <end position="1943"/>
    </location>
</feature>
<dbReference type="SMART" id="SM00282">
    <property type="entry name" value="LamG"/>
    <property type="match status" value="3"/>
</dbReference>
<evidence type="ECO:0000256" key="3">
    <source>
        <dbReference type="ARBA" id="ARBA00016077"/>
    </source>
</evidence>
<evidence type="ECO:0000256" key="20">
    <source>
        <dbReference type="PROSITE-ProRule" id="PRU00460"/>
    </source>
</evidence>
<dbReference type="Proteomes" id="UP000694621">
    <property type="component" value="Unplaced"/>
</dbReference>
<feature type="region of interest" description="Disordered" evidence="21">
    <location>
        <begin position="1210"/>
        <end position="1231"/>
    </location>
</feature>
<feature type="domain" description="Kazal-like" evidence="28">
    <location>
        <begin position="543"/>
        <end position="603"/>
    </location>
</feature>
<keyword evidence="8 22" id="KW-0732">Signal</keyword>
<comment type="caution">
    <text evidence="18">Lacks conserved residue(s) required for the propagation of feature annotation.</text>
</comment>
<evidence type="ECO:0000256" key="9">
    <source>
        <dbReference type="ARBA" id="ARBA00022737"/>
    </source>
</evidence>
<feature type="domain" description="Laminin G" evidence="24">
    <location>
        <begin position="1762"/>
        <end position="1940"/>
    </location>
</feature>
<feature type="domain" description="Kazal-like" evidence="28">
    <location>
        <begin position="336"/>
        <end position="391"/>
    </location>
</feature>
<dbReference type="InterPro" id="IPR000742">
    <property type="entry name" value="EGF"/>
</dbReference>
<dbReference type="InterPro" id="IPR004850">
    <property type="entry name" value="NtA_dom"/>
</dbReference>
<protein>
    <recommendedName>
        <fullName evidence="3">Agrin</fullName>
    </recommendedName>
</protein>
<keyword evidence="16 20" id="KW-0424">Laminin EGF-like domain</keyword>
<dbReference type="InterPro" id="IPR003645">
    <property type="entry name" value="Fol_N"/>
</dbReference>
<dbReference type="InterPro" id="IPR036364">
    <property type="entry name" value="SEA_dom_sf"/>
</dbReference>
<dbReference type="PROSITE" id="PS00022">
    <property type="entry name" value="EGF_1"/>
    <property type="match status" value="5"/>
</dbReference>
<evidence type="ECO:0000256" key="18">
    <source>
        <dbReference type="PROSITE-ProRule" id="PRU00076"/>
    </source>
</evidence>
<keyword evidence="13 18" id="KW-1015">Disulfide bond</keyword>
<dbReference type="Gene3D" id="2.10.25.10">
    <property type="entry name" value="Laminin"/>
    <property type="match status" value="6"/>
</dbReference>
<evidence type="ECO:0000256" key="7">
    <source>
        <dbReference type="ARBA" id="ARBA00022536"/>
    </source>
</evidence>
<evidence type="ECO:0000259" key="28">
    <source>
        <dbReference type="PROSITE" id="PS51465"/>
    </source>
</evidence>
<dbReference type="InterPro" id="IPR002350">
    <property type="entry name" value="Kazal_dom"/>
</dbReference>
<evidence type="ECO:0000256" key="12">
    <source>
        <dbReference type="ARBA" id="ARBA00023018"/>
    </source>
</evidence>
<dbReference type="FunFam" id="3.30.60.30:FF:000024">
    <property type="entry name" value="Transmembrane agrin"/>
    <property type="match status" value="2"/>
</dbReference>
<dbReference type="GO" id="GO:0030154">
    <property type="term" value="P:cell differentiation"/>
    <property type="evidence" value="ECO:0007669"/>
    <property type="project" value="UniProtKB-KW"/>
</dbReference>
<evidence type="ECO:0000256" key="19">
    <source>
        <dbReference type="PROSITE-ProRule" id="PRU00443"/>
    </source>
</evidence>
<dbReference type="FunFam" id="2.10.25.10:FF:000140">
    <property type="entry name" value="Transmembrane agrin"/>
    <property type="match status" value="1"/>
</dbReference>
<dbReference type="PANTHER" id="PTHR10913:SF78">
    <property type="entry name" value="AGRIN"/>
    <property type="match status" value="1"/>
</dbReference>
<dbReference type="InterPro" id="IPR036058">
    <property type="entry name" value="Kazal_dom_sf"/>
</dbReference>
<dbReference type="SUPFAM" id="SSF57196">
    <property type="entry name" value="EGF/Laminin"/>
    <property type="match status" value="4"/>
</dbReference>
<keyword evidence="10" id="KW-0221">Differentiation</keyword>
<dbReference type="SUPFAM" id="SSF100895">
    <property type="entry name" value="Kazal-type serine protease inhibitors"/>
    <property type="match status" value="9"/>
</dbReference>
<keyword evidence="7 18" id="KW-0245">EGF-like domain</keyword>
<evidence type="ECO:0000256" key="17">
    <source>
        <dbReference type="ARBA" id="ARBA00034103"/>
    </source>
</evidence>
<dbReference type="GO" id="GO:0005576">
    <property type="term" value="C:extracellular region"/>
    <property type="evidence" value="ECO:0007669"/>
    <property type="project" value="TreeGrafter"/>
</dbReference>
<feature type="disulfide bond" evidence="18">
    <location>
        <begin position="1472"/>
        <end position="1481"/>
    </location>
</feature>
<dbReference type="GO" id="GO:0045202">
    <property type="term" value="C:synapse"/>
    <property type="evidence" value="ECO:0007669"/>
    <property type="project" value="UniProtKB-SubCell"/>
</dbReference>
<evidence type="ECO:0000256" key="16">
    <source>
        <dbReference type="ARBA" id="ARBA00023292"/>
    </source>
</evidence>
<evidence type="ECO:0000256" key="5">
    <source>
        <dbReference type="ARBA" id="ARBA00022525"/>
    </source>
</evidence>
<dbReference type="GO" id="GO:0043236">
    <property type="term" value="F:laminin binding"/>
    <property type="evidence" value="ECO:0007669"/>
    <property type="project" value="InterPro"/>
</dbReference>
<feature type="signal peptide" evidence="22">
    <location>
        <begin position="1"/>
        <end position="25"/>
    </location>
</feature>
<feature type="disulfide bond" evidence="20">
    <location>
        <begin position="853"/>
        <end position="865"/>
    </location>
</feature>
<dbReference type="FunFam" id="2.60.120.200:FF:000027">
    <property type="entry name" value="Transmembrane agrin"/>
    <property type="match status" value="1"/>
</dbReference>
<dbReference type="GO" id="GO:0043113">
    <property type="term" value="P:receptor clustering"/>
    <property type="evidence" value="ECO:0007669"/>
    <property type="project" value="InterPro"/>
</dbReference>
<feature type="compositionally biased region" description="Low complexity" evidence="21">
    <location>
        <begin position="1252"/>
        <end position="1270"/>
    </location>
</feature>
<dbReference type="Gene3D" id="3.30.70.960">
    <property type="entry name" value="SEA domain"/>
    <property type="match status" value="1"/>
</dbReference>
<dbReference type="PROSITE" id="PS01186">
    <property type="entry name" value="EGF_2"/>
    <property type="match status" value="2"/>
</dbReference>
<dbReference type="CDD" id="cd00055">
    <property type="entry name" value="EGF_Lam"/>
    <property type="match status" value="2"/>
</dbReference>
<feature type="domain" description="Laminin G" evidence="24">
    <location>
        <begin position="1529"/>
        <end position="1717"/>
    </location>
</feature>
<dbReference type="SMART" id="SM00200">
    <property type="entry name" value="SEA"/>
    <property type="match status" value="1"/>
</dbReference>
<feature type="domain" description="EGF-like" evidence="25">
    <location>
        <begin position="1275"/>
        <end position="1311"/>
    </location>
</feature>
<dbReference type="CDD" id="cd00110">
    <property type="entry name" value="LamG"/>
    <property type="match status" value="3"/>
</dbReference>
<feature type="domain" description="Kazal-like" evidence="28">
    <location>
        <begin position="704"/>
        <end position="751"/>
    </location>
</feature>
<feature type="disulfide bond" evidence="20">
    <location>
        <begin position="874"/>
        <end position="883"/>
    </location>
</feature>
<dbReference type="CDD" id="cd00054">
    <property type="entry name" value="EGF_CA"/>
    <property type="match status" value="2"/>
</dbReference>
<dbReference type="SMART" id="SM00057">
    <property type="entry name" value="FIMAC"/>
    <property type="match status" value="5"/>
</dbReference>
<accession>A0A8B9H4I1</accession>
<dbReference type="GO" id="GO:0061024">
    <property type="term" value="P:membrane organization"/>
    <property type="evidence" value="ECO:0007669"/>
    <property type="project" value="UniProtKB-ARBA"/>
</dbReference>
<dbReference type="PROSITE" id="PS01248">
    <property type="entry name" value="EGF_LAM_1"/>
    <property type="match status" value="1"/>
</dbReference>
<keyword evidence="12" id="KW-0770">Synapse</keyword>
<evidence type="ECO:0000256" key="14">
    <source>
        <dbReference type="ARBA" id="ARBA00023180"/>
    </source>
</evidence>
<feature type="domain" description="Laminin G" evidence="24">
    <location>
        <begin position="1235"/>
        <end position="1444"/>
    </location>
</feature>
<organism evidence="29 30">
    <name type="scientific">Astyanax mexicanus</name>
    <name type="common">Blind cave fish</name>
    <name type="synonym">Astyanax fasciatus mexicanus</name>
    <dbReference type="NCBI Taxonomy" id="7994"/>
    <lineage>
        <taxon>Eukaryota</taxon>
        <taxon>Metazoa</taxon>
        <taxon>Chordata</taxon>
        <taxon>Craniata</taxon>
        <taxon>Vertebrata</taxon>
        <taxon>Euteleostomi</taxon>
        <taxon>Actinopterygii</taxon>
        <taxon>Neopterygii</taxon>
        <taxon>Teleostei</taxon>
        <taxon>Ostariophysi</taxon>
        <taxon>Characiformes</taxon>
        <taxon>Characoidei</taxon>
        <taxon>Acestrorhamphidae</taxon>
        <taxon>Acestrorhamphinae</taxon>
        <taxon>Astyanax</taxon>
    </lineage>
</organism>
<dbReference type="Pfam" id="PF00008">
    <property type="entry name" value="EGF"/>
    <property type="match status" value="3"/>
</dbReference>
<dbReference type="SMART" id="SM00179">
    <property type="entry name" value="EGF_CA"/>
    <property type="match status" value="3"/>
</dbReference>
<evidence type="ECO:0000256" key="8">
    <source>
        <dbReference type="ARBA" id="ARBA00022729"/>
    </source>
</evidence>
<dbReference type="Pfam" id="PF03146">
    <property type="entry name" value="NtA"/>
    <property type="match status" value="1"/>
</dbReference>
<evidence type="ECO:0000256" key="4">
    <source>
        <dbReference type="ARBA" id="ARBA00022473"/>
    </source>
</evidence>
<feature type="domain" description="Kazal-like" evidence="28">
    <location>
        <begin position="264"/>
        <end position="319"/>
    </location>
</feature>
<dbReference type="InterPro" id="IPR050653">
    <property type="entry name" value="Prot_Inhib_GrowthFact_Antg"/>
</dbReference>
<feature type="domain" description="Laminin EGF-like" evidence="26">
    <location>
        <begin position="799"/>
        <end position="852"/>
    </location>
</feature>
<dbReference type="Gene3D" id="2.60.120.200">
    <property type="match status" value="3"/>
</dbReference>
<feature type="domain" description="Kazal-like" evidence="28">
    <location>
        <begin position="408"/>
        <end position="463"/>
    </location>
</feature>
<dbReference type="SUPFAM" id="SSF82671">
    <property type="entry name" value="SEA domain"/>
    <property type="match status" value="1"/>
</dbReference>
<keyword evidence="15" id="KW-0357">Heparan sulfate</keyword>
<dbReference type="SUPFAM" id="SSF50242">
    <property type="entry name" value="TIMP-like"/>
    <property type="match status" value="1"/>
</dbReference>
<feature type="disulfide bond" evidence="18">
    <location>
        <begin position="1511"/>
        <end position="1520"/>
    </location>
</feature>
<dbReference type="FunFam" id="2.60.120.200:FF:000031">
    <property type="entry name" value="NtA agrin"/>
    <property type="match status" value="1"/>
</dbReference>
<keyword evidence="14" id="KW-0325">Glycoprotein</keyword>
<dbReference type="SUPFAM" id="SSF49899">
    <property type="entry name" value="Concanavalin A-like lectins/glucanases"/>
    <property type="match status" value="3"/>
</dbReference>
<dbReference type="Gene3D" id="3.30.60.30">
    <property type="match status" value="9"/>
</dbReference>
<dbReference type="FunFam" id="2.10.25.10:FF:000095">
    <property type="entry name" value="Notch, isoform B"/>
    <property type="match status" value="1"/>
</dbReference>
<comment type="subcellular location">
    <subcellularLocation>
        <location evidence="1">Cell membrane</location>
        <topology evidence="1">Single-pass type II membrane protein</topology>
    </subcellularLocation>
    <subcellularLocation>
        <location evidence="2">Secreted</location>
        <location evidence="2">Extracellular space</location>
        <location evidence="2">Extracellular matrix</location>
    </subcellularLocation>
    <subcellularLocation>
        <location evidence="17">Synapse</location>
    </subcellularLocation>
</comment>
<feature type="region of interest" description="Disordered" evidence="21">
    <location>
        <begin position="1252"/>
        <end position="1284"/>
    </location>
</feature>
<feature type="domain" description="Laminin EGF-like" evidence="26">
    <location>
        <begin position="853"/>
        <end position="905"/>
    </location>
</feature>
<evidence type="ECO:0000256" key="11">
    <source>
        <dbReference type="ARBA" id="ARBA00022974"/>
    </source>
</evidence>
<feature type="domain" description="Kazal-like" evidence="28">
    <location>
        <begin position="483"/>
        <end position="537"/>
    </location>
</feature>
<dbReference type="GO" id="GO:0007010">
    <property type="term" value="P:cytoskeleton organization"/>
    <property type="evidence" value="ECO:0007669"/>
    <property type="project" value="UniProtKB-ARBA"/>
</dbReference>
<dbReference type="Pfam" id="PF00053">
    <property type="entry name" value="EGF_laminin"/>
    <property type="match status" value="2"/>
</dbReference>
<keyword evidence="9" id="KW-0677">Repeat</keyword>
<feature type="disulfide bond" evidence="19">
    <location>
        <begin position="33"/>
        <end position="105"/>
    </location>
</feature>
<feature type="disulfide bond" evidence="20">
    <location>
        <begin position="801"/>
        <end position="818"/>
    </location>
</feature>
<dbReference type="Pfam" id="PF00054">
    <property type="entry name" value="Laminin_G_1"/>
    <property type="match status" value="3"/>
</dbReference>
<dbReference type="GO" id="GO:0005509">
    <property type="term" value="F:calcium ion binding"/>
    <property type="evidence" value="ECO:0007669"/>
    <property type="project" value="InterPro"/>
</dbReference>
<evidence type="ECO:0000256" key="13">
    <source>
        <dbReference type="ARBA" id="ARBA00023157"/>
    </source>
</evidence>
<dbReference type="PRINTS" id="PR00011">
    <property type="entry name" value="EGFLAMININ"/>
</dbReference>
<evidence type="ECO:0000313" key="30">
    <source>
        <dbReference type="Proteomes" id="UP000694621"/>
    </source>
</evidence>
<evidence type="ECO:0000259" key="26">
    <source>
        <dbReference type="PROSITE" id="PS50027"/>
    </source>
</evidence>
<evidence type="ECO:0000256" key="2">
    <source>
        <dbReference type="ARBA" id="ARBA00004498"/>
    </source>
</evidence>
<dbReference type="FunFam" id="2.40.50.120:FF:000008">
    <property type="entry name" value="agrin isoform X1"/>
    <property type="match status" value="1"/>
</dbReference>
<evidence type="ECO:0000256" key="1">
    <source>
        <dbReference type="ARBA" id="ARBA00004401"/>
    </source>
</evidence>
<dbReference type="GO" id="GO:0005604">
    <property type="term" value="C:basement membrane"/>
    <property type="evidence" value="ECO:0007669"/>
    <property type="project" value="UniProtKB-ARBA"/>
</dbReference>
<feature type="disulfide bond" evidence="18">
    <location>
        <begin position="1739"/>
        <end position="1748"/>
    </location>
</feature>
<dbReference type="FunFam" id="3.30.60.30:FF:000022">
    <property type="entry name" value="Transmembrane agrin"/>
    <property type="match status" value="1"/>
</dbReference>
<keyword evidence="6" id="KW-0272">Extracellular matrix</keyword>
<dbReference type="SMART" id="SM00181">
    <property type="entry name" value="EGF"/>
    <property type="match status" value="7"/>
</dbReference>
<dbReference type="Pfam" id="PF07648">
    <property type="entry name" value="Kazal_2"/>
    <property type="match status" value="9"/>
</dbReference>
<evidence type="ECO:0000259" key="24">
    <source>
        <dbReference type="PROSITE" id="PS50025"/>
    </source>
</evidence>
<dbReference type="Pfam" id="PF01390">
    <property type="entry name" value="SEA"/>
    <property type="match status" value="1"/>
</dbReference>
<dbReference type="GO" id="GO:0005886">
    <property type="term" value="C:plasma membrane"/>
    <property type="evidence" value="ECO:0007669"/>
    <property type="project" value="UniProtKB-SubCell"/>
</dbReference>
<reference evidence="29" key="1">
    <citation type="submission" date="2025-08" db="UniProtKB">
        <authorList>
            <consortium name="Ensembl"/>
        </authorList>
    </citation>
    <scope>IDENTIFICATION</scope>
</reference>
<evidence type="ECO:0000259" key="25">
    <source>
        <dbReference type="PROSITE" id="PS50026"/>
    </source>
</evidence>
<feature type="domain" description="NtA" evidence="27">
    <location>
        <begin position="33"/>
        <end position="159"/>
    </location>
</feature>
<keyword evidence="11" id="KW-0654">Proteoglycan</keyword>
<dbReference type="SMART" id="SM00274">
    <property type="entry name" value="FOLN"/>
    <property type="match status" value="6"/>
</dbReference>
<dbReference type="PANTHER" id="PTHR10913">
    <property type="entry name" value="FOLLISTATIN-RELATED"/>
    <property type="match status" value="1"/>
</dbReference>
<evidence type="ECO:0000259" key="27">
    <source>
        <dbReference type="PROSITE" id="PS51121"/>
    </source>
</evidence>
<evidence type="ECO:0000256" key="6">
    <source>
        <dbReference type="ARBA" id="ARBA00022530"/>
    </source>
</evidence>
<feature type="domain" description="Kazal-like" evidence="28">
    <location>
        <begin position="196"/>
        <end position="244"/>
    </location>
</feature>
<feature type="disulfide bond" evidence="20">
    <location>
        <begin position="799"/>
        <end position="811"/>
    </location>
</feature>
<dbReference type="GO" id="GO:0007399">
    <property type="term" value="P:nervous system development"/>
    <property type="evidence" value="ECO:0007669"/>
    <property type="project" value="UniProtKB-ARBA"/>
</dbReference>
<evidence type="ECO:0000256" key="10">
    <source>
        <dbReference type="ARBA" id="ARBA00022782"/>
    </source>
</evidence>
<feature type="domain" description="EGF-like" evidence="25">
    <location>
        <begin position="1713"/>
        <end position="1749"/>
    </location>
</feature>
<keyword evidence="5" id="KW-0964">Secreted</keyword>
<dbReference type="InterPro" id="IPR013320">
    <property type="entry name" value="ConA-like_dom_sf"/>
</dbReference>